<dbReference type="EMBL" id="RSCD01000012">
    <property type="protein sequence ID" value="RSH89806.1"/>
    <property type="molecule type" value="Genomic_DNA"/>
</dbReference>
<organism evidence="2 3">
    <name type="scientific">Saitozyma podzolica</name>
    <dbReference type="NCBI Taxonomy" id="1890683"/>
    <lineage>
        <taxon>Eukaryota</taxon>
        <taxon>Fungi</taxon>
        <taxon>Dikarya</taxon>
        <taxon>Basidiomycota</taxon>
        <taxon>Agaricomycotina</taxon>
        <taxon>Tremellomycetes</taxon>
        <taxon>Tremellales</taxon>
        <taxon>Trimorphomycetaceae</taxon>
        <taxon>Saitozyma</taxon>
    </lineage>
</organism>
<dbReference type="AlphaFoldDB" id="A0A427YFD9"/>
<dbReference type="Pfam" id="PF20091">
    <property type="entry name" value="Abhydrolase_10"/>
    <property type="match status" value="1"/>
</dbReference>
<gene>
    <name evidence="2" type="ORF">EHS25_001792</name>
</gene>
<dbReference type="InterPro" id="IPR045394">
    <property type="entry name" value="Abhydrolase_dom"/>
</dbReference>
<evidence type="ECO:0000313" key="3">
    <source>
        <dbReference type="Proteomes" id="UP000279259"/>
    </source>
</evidence>
<evidence type="ECO:0000259" key="1">
    <source>
        <dbReference type="Pfam" id="PF20091"/>
    </source>
</evidence>
<protein>
    <recommendedName>
        <fullName evidence="1">Alpha/beta hydrolase domain-containing protein</fullName>
    </recommendedName>
</protein>
<sequence>MAGMARRESRYASATDVKRIAPCDLDGAVRSLFPKSAVYAAVFEAMVNWTRRVKLPSPGSWISTIGDTDEIRRDERGNALGGVRTLYTDAPVSRLIAANPWDASPGTEALLKQLQLDFFVACDAEVLRKETVELVAIP</sequence>
<proteinExistence type="predicted"/>
<accession>A0A427YFD9</accession>
<reference evidence="2 3" key="1">
    <citation type="submission" date="2018-11" db="EMBL/GenBank/DDBJ databases">
        <title>Genome sequence of Saitozyma podzolica DSM 27192.</title>
        <authorList>
            <person name="Aliyu H."/>
            <person name="Gorte O."/>
            <person name="Ochsenreither K."/>
        </authorList>
    </citation>
    <scope>NUCLEOTIDE SEQUENCE [LARGE SCALE GENOMIC DNA]</scope>
    <source>
        <strain evidence="2 3">DSM 27192</strain>
    </source>
</reference>
<keyword evidence="3" id="KW-1185">Reference proteome</keyword>
<comment type="caution">
    <text evidence="2">The sequence shown here is derived from an EMBL/GenBank/DDBJ whole genome shotgun (WGS) entry which is preliminary data.</text>
</comment>
<dbReference type="Proteomes" id="UP000279259">
    <property type="component" value="Unassembled WGS sequence"/>
</dbReference>
<feature type="domain" description="Alpha/beta hydrolase" evidence="1">
    <location>
        <begin position="7"/>
        <end position="100"/>
    </location>
</feature>
<evidence type="ECO:0000313" key="2">
    <source>
        <dbReference type="EMBL" id="RSH89806.1"/>
    </source>
</evidence>
<name>A0A427YFD9_9TREE</name>
<dbReference type="OrthoDB" id="30881at2759"/>